<evidence type="ECO:0000256" key="1">
    <source>
        <dbReference type="SAM" id="MobiDB-lite"/>
    </source>
</evidence>
<reference evidence="2 3" key="1">
    <citation type="submission" date="2023-12" db="EMBL/GenBank/DDBJ databases">
        <title>Description of Novel Strain Fulvimarina sp. 2208YS6-2-32 isolated from Uroteuthis (Photololigo) edulis.</title>
        <authorList>
            <person name="Park J.-S."/>
        </authorList>
    </citation>
    <scope>NUCLEOTIDE SEQUENCE [LARGE SCALE GENOMIC DNA]</scope>
    <source>
        <strain evidence="2 3">2208YS6-2-32</strain>
    </source>
</reference>
<evidence type="ECO:0000313" key="2">
    <source>
        <dbReference type="EMBL" id="MDY8108249.1"/>
    </source>
</evidence>
<gene>
    <name evidence="2" type="ORF">U0C82_03680</name>
</gene>
<proteinExistence type="predicted"/>
<dbReference type="RefSeq" id="WP_322185696.1">
    <property type="nucleotide sequence ID" value="NZ_JAXLPB010000001.1"/>
</dbReference>
<feature type="region of interest" description="Disordered" evidence="1">
    <location>
        <begin position="146"/>
        <end position="171"/>
    </location>
</feature>
<protein>
    <recommendedName>
        <fullName evidence="4">Phage tail protein</fullName>
    </recommendedName>
</protein>
<evidence type="ECO:0008006" key="4">
    <source>
        <dbReference type="Google" id="ProtNLM"/>
    </source>
</evidence>
<dbReference type="Proteomes" id="UP001294412">
    <property type="component" value="Unassembled WGS sequence"/>
</dbReference>
<evidence type="ECO:0000313" key="3">
    <source>
        <dbReference type="Proteomes" id="UP001294412"/>
    </source>
</evidence>
<dbReference type="EMBL" id="JAXLPB010000001">
    <property type="protein sequence ID" value="MDY8108249.1"/>
    <property type="molecule type" value="Genomic_DNA"/>
</dbReference>
<comment type="caution">
    <text evidence="2">The sequence shown here is derived from an EMBL/GenBank/DDBJ whole genome shotgun (WGS) entry which is preliminary data.</text>
</comment>
<accession>A0ABU5I0C1</accession>
<sequence length="523" mass="56034">MIYLVELTGYDPATAGDVVLRYCGGESAYTTRPTDDPANAEYEGRVSDPGNLERHLFGRNRTYGESDIGVGVIKLANPDGDLDGLLDMTFDGRPVQIWALEDGAPFGSRELLFSGLIDDAEFGYAEVTVSIRDRLDALRETLQQETFTGETVSGGRADAEGGEDLKDKPKPEAYGRVLNVPAVEVDRFDLIYQIAANGLASIDVVRDRGVALTKGSDYATLAALKAATVTAGTYASCVALGLIKLGARADGQITVDASEGATAADRSAARVARRMLERAGFVAGTDFEAADFEALHALNPAEVQYWVGTSDVDALDAIAAVLGSVGGYLLPDRTGKFHVGRLELPTGEPGAVIDEVLILDGGSGIDRIGTDDEGSGKAARTITVKYGLNHYPVRRDELVTDTGTASDTTDAYRAFATEEWRQVKIENAAVAAISPDAPELTFETMFVNEADAHAEANRLAPIYSVRRDVFSVPVTRREIETIDLAGVVELQMSRFGLNEGRLFRVLGETANYEDGQTTLVLWG</sequence>
<name>A0ABU5I0C1_9HYPH</name>
<keyword evidence="3" id="KW-1185">Reference proteome</keyword>
<organism evidence="2 3">
    <name type="scientific">Fulvimarina uroteuthidis</name>
    <dbReference type="NCBI Taxonomy" id="3098149"/>
    <lineage>
        <taxon>Bacteria</taxon>
        <taxon>Pseudomonadati</taxon>
        <taxon>Pseudomonadota</taxon>
        <taxon>Alphaproteobacteria</taxon>
        <taxon>Hyphomicrobiales</taxon>
        <taxon>Aurantimonadaceae</taxon>
        <taxon>Fulvimarina</taxon>
    </lineage>
</organism>
<feature type="compositionally biased region" description="Basic and acidic residues" evidence="1">
    <location>
        <begin position="157"/>
        <end position="171"/>
    </location>
</feature>